<keyword evidence="1" id="KW-1133">Transmembrane helix</keyword>
<dbReference type="RefSeq" id="WP_354663993.1">
    <property type="nucleotide sequence ID" value="NZ_JBEXAC010000003.1"/>
</dbReference>
<evidence type="ECO:0000313" key="5">
    <source>
        <dbReference type="Proteomes" id="UP001549749"/>
    </source>
</evidence>
<sequence length="343" mass="38128">MKNRRLTYTQTTRYMDANMARVQYLLDKHLQDSISQEEQEELYQLLGQDACADLLKQATGKIWEEKVPEAVYTAADWEKIYAQLAIPTPPPARNTGYIRKIWTGLAAAAILTAVIFLVYRFNSTPPDQPAMVQNTAPPATHTWLHLPDGSTVLLHAGSKLEYGSGFGTASREVHLSGEAYFNIAQQAGQPFIIHSGKLKTTVLGTAFNIRAYPGQNNITVTVKQGKVRVENEKGTVGELTANKEVIYNTLTGQAENKSADVMASTSWARQDMLFASASFDVIAQQLSKRYNVTISFKDTTLKQSRFKVMFDGTESLDEIMEILCTMGKCTYTIQGNTVLIHAR</sequence>
<evidence type="ECO:0000313" key="4">
    <source>
        <dbReference type="EMBL" id="MET7001424.1"/>
    </source>
</evidence>
<dbReference type="PIRSF" id="PIRSF018266">
    <property type="entry name" value="FecR"/>
    <property type="match status" value="1"/>
</dbReference>
<evidence type="ECO:0000256" key="1">
    <source>
        <dbReference type="SAM" id="Phobius"/>
    </source>
</evidence>
<evidence type="ECO:0000259" key="2">
    <source>
        <dbReference type="Pfam" id="PF04773"/>
    </source>
</evidence>
<dbReference type="Pfam" id="PF04773">
    <property type="entry name" value="FecR"/>
    <property type="match status" value="1"/>
</dbReference>
<name>A0ABV2TEG5_9BACT</name>
<protein>
    <submittedName>
        <fullName evidence="4">FecR domain-containing protein</fullName>
    </submittedName>
</protein>
<evidence type="ECO:0000259" key="3">
    <source>
        <dbReference type="Pfam" id="PF16344"/>
    </source>
</evidence>
<dbReference type="Pfam" id="PF16344">
    <property type="entry name" value="FecR_C"/>
    <property type="match status" value="1"/>
</dbReference>
<keyword evidence="1" id="KW-0812">Transmembrane</keyword>
<reference evidence="4 5" key="1">
    <citation type="submission" date="2024-06" db="EMBL/GenBank/DDBJ databases">
        <title>Chitinophaga defluvii sp. nov., isolated from municipal sewage.</title>
        <authorList>
            <person name="Zhang L."/>
        </authorList>
    </citation>
    <scope>NUCLEOTIDE SEQUENCE [LARGE SCALE GENOMIC DNA]</scope>
    <source>
        <strain evidence="4 5">H8</strain>
    </source>
</reference>
<feature type="transmembrane region" description="Helical" evidence="1">
    <location>
        <begin position="101"/>
        <end position="121"/>
    </location>
</feature>
<comment type="caution">
    <text evidence="4">The sequence shown here is derived from an EMBL/GenBank/DDBJ whole genome shotgun (WGS) entry which is preliminary data.</text>
</comment>
<feature type="domain" description="FecR protein" evidence="2">
    <location>
        <begin position="144"/>
        <end position="228"/>
    </location>
</feature>
<feature type="domain" description="Protein FecR C-terminal" evidence="3">
    <location>
        <begin position="272"/>
        <end position="340"/>
    </location>
</feature>
<dbReference type="PANTHER" id="PTHR30273:SF2">
    <property type="entry name" value="PROTEIN FECR"/>
    <property type="match status" value="1"/>
</dbReference>
<accession>A0ABV2TEG5</accession>
<proteinExistence type="predicted"/>
<organism evidence="4 5">
    <name type="scientific">Chitinophaga defluvii</name>
    <dbReference type="NCBI Taxonomy" id="3163343"/>
    <lineage>
        <taxon>Bacteria</taxon>
        <taxon>Pseudomonadati</taxon>
        <taxon>Bacteroidota</taxon>
        <taxon>Chitinophagia</taxon>
        <taxon>Chitinophagales</taxon>
        <taxon>Chitinophagaceae</taxon>
        <taxon>Chitinophaga</taxon>
    </lineage>
</organism>
<dbReference type="InterPro" id="IPR012373">
    <property type="entry name" value="Ferrdict_sens_TM"/>
</dbReference>
<dbReference type="Proteomes" id="UP001549749">
    <property type="component" value="Unassembled WGS sequence"/>
</dbReference>
<gene>
    <name evidence="4" type="ORF">ABR189_28840</name>
</gene>
<keyword evidence="5" id="KW-1185">Reference proteome</keyword>
<dbReference type="Gene3D" id="2.60.120.1440">
    <property type="match status" value="1"/>
</dbReference>
<dbReference type="PANTHER" id="PTHR30273">
    <property type="entry name" value="PERIPLASMIC SIGNAL SENSOR AND SIGMA FACTOR ACTIVATOR FECR-RELATED"/>
    <property type="match status" value="1"/>
</dbReference>
<dbReference type="InterPro" id="IPR032508">
    <property type="entry name" value="FecR_C"/>
</dbReference>
<keyword evidence="1" id="KW-0472">Membrane</keyword>
<dbReference type="EMBL" id="JBEXAC010000003">
    <property type="protein sequence ID" value="MET7001424.1"/>
    <property type="molecule type" value="Genomic_DNA"/>
</dbReference>
<dbReference type="Gene3D" id="3.55.50.30">
    <property type="match status" value="1"/>
</dbReference>
<dbReference type="InterPro" id="IPR006860">
    <property type="entry name" value="FecR"/>
</dbReference>